<feature type="compositionally biased region" description="Basic and acidic residues" evidence="1">
    <location>
        <begin position="205"/>
        <end position="214"/>
    </location>
</feature>
<feature type="compositionally biased region" description="Acidic residues" evidence="1">
    <location>
        <begin position="117"/>
        <end position="138"/>
    </location>
</feature>
<keyword evidence="5" id="KW-1185">Reference proteome</keyword>
<feature type="region of interest" description="Disordered" evidence="1">
    <location>
        <begin position="360"/>
        <end position="391"/>
    </location>
</feature>
<feature type="compositionally biased region" description="Basic and acidic residues" evidence="1">
    <location>
        <begin position="370"/>
        <end position="384"/>
    </location>
</feature>
<evidence type="ECO:0000313" key="5">
    <source>
        <dbReference type="Proteomes" id="UP000806528"/>
    </source>
</evidence>
<protein>
    <submittedName>
        <fullName evidence="4">Uncharacterized protein</fullName>
    </submittedName>
</protein>
<evidence type="ECO:0000256" key="1">
    <source>
        <dbReference type="SAM" id="MobiDB-lite"/>
    </source>
</evidence>
<evidence type="ECO:0000256" key="2">
    <source>
        <dbReference type="SAM" id="Phobius"/>
    </source>
</evidence>
<keyword evidence="2" id="KW-0472">Membrane</keyword>
<comment type="caution">
    <text evidence="4">The sequence shown here is derived from an EMBL/GenBank/DDBJ whole genome shotgun (WGS) entry which is preliminary data.</text>
</comment>
<organism evidence="4 5">
    <name type="scientific">Nocardiopsis coralli</name>
    <dbReference type="NCBI Taxonomy" id="2772213"/>
    <lineage>
        <taxon>Bacteria</taxon>
        <taxon>Bacillati</taxon>
        <taxon>Actinomycetota</taxon>
        <taxon>Actinomycetes</taxon>
        <taxon>Streptosporangiales</taxon>
        <taxon>Nocardiopsidaceae</taxon>
        <taxon>Nocardiopsis</taxon>
    </lineage>
</organism>
<sequence length="428" mass="44228">MVRRLLGGGVLCAALGALTVATAAPATASPTVWGNAQAWVSDGDLVSGYSTASHGDDHEDESAADEVHGALSEYAEIRGGSHTVVDPEGAHAYATVESATFRLEAEDLVDLGMIDVPDAEDDTDTDGDRDGDDGETDEQGDRPSALEDEAAPDEPEEPADEPENGAEADEPEDDPAHENDPRPGEDEEEPDEDAGEPQESESPEPEERPGDRATEAPAGGEARLAPLAPVGASDASTTDSVEFTVADVDTTVTAGFDGRTRMGFEHGEITAFGEPVGKLERGEEGTTVTDVLEVPGEGGGEPEEVPVSVRFVVNESTFEDEDPEWDGTGARSWLTAWVQVGDADEDNGFAVDLADSWALGSTHASDSGASDDKDGEAGSEERPVGHLPTTGGSLAALVTAACVAVGGGAAATYLARGRTTALDDRIED</sequence>
<feature type="chain" id="PRO_5046935089" evidence="3">
    <location>
        <begin position="24"/>
        <end position="428"/>
    </location>
</feature>
<feature type="signal peptide" evidence="3">
    <location>
        <begin position="1"/>
        <end position="23"/>
    </location>
</feature>
<feature type="region of interest" description="Disordered" evidence="1">
    <location>
        <begin position="115"/>
        <end position="238"/>
    </location>
</feature>
<keyword evidence="2" id="KW-0812">Transmembrane</keyword>
<accession>A0ABR9P4Y2</accession>
<proteinExistence type="predicted"/>
<feature type="compositionally biased region" description="Acidic residues" evidence="1">
    <location>
        <begin position="185"/>
        <end position="204"/>
    </location>
</feature>
<keyword evidence="2" id="KW-1133">Transmembrane helix</keyword>
<name>A0ABR9P4Y2_9ACTN</name>
<dbReference type="Proteomes" id="UP000806528">
    <property type="component" value="Unassembled WGS sequence"/>
</dbReference>
<evidence type="ECO:0000256" key="3">
    <source>
        <dbReference type="SAM" id="SignalP"/>
    </source>
</evidence>
<keyword evidence="3" id="KW-0732">Signal</keyword>
<gene>
    <name evidence="4" type="ORF">IDM40_08825</name>
</gene>
<feature type="compositionally biased region" description="Basic and acidic residues" evidence="1">
    <location>
        <begin position="174"/>
        <end position="184"/>
    </location>
</feature>
<feature type="transmembrane region" description="Helical" evidence="2">
    <location>
        <begin position="394"/>
        <end position="415"/>
    </location>
</feature>
<feature type="compositionally biased region" description="Acidic residues" evidence="1">
    <location>
        <begin position="146"/>
        <end position="173"/>
    </location>
</feature>
<reference evidence="4 5" key="1">
    <citation type="submission" date="2020-09" db="EMBL/GenBank/DDBJ databases">
        <title>Diversity and distribution of actinomycetes associated with coral in the coast of Hainan.</title>
        <authorList>
            <person name="Li F."/>
        </authorList>
    </citation>
    <scope>NUCLEOTIDE SEQUENCE [LARGE SCALE GENOMIC DNA]</scope>
    <source>
        <strain evidence="4 5">HNM0947</strain>
    </source>
</reference>
<evidence type="ECO:0000313" key="4">
    <source>
        <dbReference type="EMBL" id="MBE2998805.1"/>
    </source>
</evidence>
<dbReference type="EMBL" id="JADBGI010000006">
    <property type="protein sequence ID" value="MBE2998805.1"/>
    <property type="molecule type" value="Genomic_DNA"/>
</dbReference>